<evidence type="ECO:0000313" key="1">
    <source>
        <dbReference type="EMBL" id="TCC46547.1"/>
    </source>
</evidence>
<name>A0A4R0JJS2_9ACTN</name>
<dbReference type="AlphaFoldDB" id="A0A4R0JJS2"/>
<protein>
    <submittedName>
        <fullName evidence="1">Uncharacterized protein</fullName>
    </submittedName>
</protein>
<dbReference type="EMBL" id="SJKD01000006">
    <property type="protein sequence ID" value="TCC46547.1"/>
    <property type="molecule type" value="Genomic_DNA"/>
</dbReference>
<dbReference type="OrthoDB" id="3831033at2"/>
<dbReference type="Proteomes" id="UP000293342">
    <property type="component" value="Unassembled WGS sequence"/>
</dbReference>
<accession>A0A4R0JJS2</accession>
<organism evidence="1 2">
    <name type="scientific">Kribbella capetownensis</name>
    <dbReference type="NCBI Taxonomy" id="1572659"/>
    <lineage>
        <taxon>Bacteria</taxon>
        <taxon>Bacillati</taxon>
        <taxon>Actinomycetota</taxon>
        <taxon>Actinomycetes</taxon>
        <taxon>Propionibacteriales</taxon>
        <taxon>Kribbellaceae</taxon>
        <taxon>Kribbella</taxon>
    </lineage>
</organism>
<evidence type="ECO:0000313" key="2">
    <source>
        <dbReference type="Proteomes" id="UP000293342"/>
    </source>
</evidence>
<gene>
    <name evidence="1" type="ORF">E0H75_26160</name>
</gene>
<proteinExistence type="predicted"/>
<keyword evidence="2" id="KW-1185">Reference proteome</keyword>
<sequence length="130" mass="14397">MVGERLAAPQRDLSPLAGRGLNGFSEDFTRPLLLGYLRRDLLVTDSQVGELKRDMAAYAEAENVTMGHIYVEQPDSWLSAFEALVDSASRYTVSAVVLPSLLHFVGIGMRTDRRGWFEETTGARVLVLNP</sequence>
<reference evidence="1 2" key="1">
    <citation type="submission" date="2019-02" db="EMBL/GenBank/DDBJ databases">
        <title>Kribbella capetownensis sp. nov. and Kribbella speibonae sp. nov., isolated from soil.</title>
        <authorList>
            <person name="Curtis S.M."/>
            <person name="Norton I."/>
            <person name="Everest G.J."/>
            <person name="Meyers P.R."/>
        </authorList>
    </citation>
    <scope>NUCLEOTIDE SEQUENCE [LARGE SCALE GENOMIC DNA]</scope>
    <source>
        <strain evidence="1 2">YM53</strain>
    </source>
</reference>
<comment type="caution">
    <text evidence="1">The sequence shown here is derived from an EMBL/GenBank/DDBJ whole genome shotgun (WGS) entry which is preliminary data.</text>
</comment>
<dbReference type="RefSeq" id="WP_131516293.1">
    <property type="nucleotide sequence ID" value="NZ_SJKD01000006.1"/>
</dbReference>